<comment type="caution">
    <text evidence="1">The sequence shown here is derived from an EMBL/GenBank/DDBJ whole genome shotgun (WGS) entry which is preliminary data.</text>
</comment>
<reference evidence="1" key="1">
    <citation type="journal article" date="2021" name="New Phytol.">
        <title>Evolutionary innovations through gain and loss of genes in the ectomycorrhizal Boletales.</title>
        <authorList>
            <person name="Wu G."/>
            <person name="Miyauchi S."/>
            <person name="Morin E."/>
            <person name="Kuo A."/>
            <person name="Drula E."/>
            <person name="Varga T."/>
            <person name="Kohler A."/>
            <person name="Feng B."/>
            <person name="Cao Y."/>
            <person name="Lipzen A."/>
            <person name="Daum C."/>
            <person name="Hundley H."/>
            <person name="Pangilinan J."/>
            <person name="Johnson J."/>
            <person name="Barry K."/>
            <person name="LaButti K."/>
            <person name="Ng V."/>
            <person name="Ahrendt S."/>
            <person name="Min B."/>
            <person name="Choi I.G."/>
            <person name="Park H."/>
            <person name="Plett J.M."/>
            <person name="Magnuson J."/>
            <person name="Spatafora J.W."/>
            <person name="Nagy L.G."/>
            <person name="Henrissat B."/>
            <person name="Grigoriev I.V."/>
            <person name="Yang Z.L."/>
            <person name="Xu J."/>
            <person name="Martin F.M."/>
        </authorList>
    </citation>
    <scope>NUCLEOTIDE SEQUENCE</scope>
    <source>
        <strain evidence="1">ATCC 28755</strain>
    </source>
</reference>
<gene>
    <name evidence="1" type="ORF">BJ138DRAFT_1013730</name>
</gene>
<protein>
    <submittedName>
        <fullName evidence="1">PIN domain-like protein</fullName>
    </submittedName>
</protein>
<evidence type="ECO:0000313" key="1">
    <source>
        <dbReference type="EMBL" id="KAH7907943.1"/>
    </source>
</evidence>
<organism evidence="1 2">
    <name type="scientific">Hygrophoropsis aurantiaca</name>
    <dbReference type="NCBI Taxonomy" id="72124"/>
    <lineage>
        <taxon>Eukaryota</taxon>
        <taxon>Fungi</taxon>
        <taxon>Dikarya</taxon>
        <taxon>Basidiomycota</taxon>
        <taxon>Agaricomycotina</taxon>
        <taxon>Agaricomycetes</taxon>
        <taxon>Agaricomycetidae</taxon>
        <taxon>Boletales</taxon>
        <taxon>Coniophorineae</taxon>
        <taxon>Hygrophoropsidaceae</taxon>
        <taxon>Hygrophoropsis</taxon>
    </lineage>
</organism>
<keyword evidence="2" id="KW-1185">Reference proteome</keyword>
<dbReference type="Proteomes" id="UP000790377">
    <property type="component" value="Unassembled WGS sequence"/>
</dbReference>
<accession>A0ACB8A4D0</accession>
<proteinExistence type="predicted"/>
<dbReference type="EMBL" id="MU267857">
    <property type="protein sequence ID" value="KAH7907943.1"/>
    <property type="molecule type" value="Genomic_DNA"/>
</dbReference>
<evidence type="ECO:0000313" key="2">
    <source>
        <dbReference type="Proteomes" id="UP000790377"/>
    </source>
</evidence>
<name>A0ACB8A4D0_9AGAM</name>
<sequence>MGISGLLPLLKSIQVDKHLSEFSGQTLAVDAYVWLHRGVYACATELATGKKTTKYVDYAMHRVRLLRHHKIQPYVVFDGGPLPAKKGTESERKQRRDENLSKANALAAQGKHSQAREFYVKCIDVTPQMAYQLIKALRAENIQYVVAPYEADAQLAYLERVGLVDGIITEDSDLLVFGCRNVLFKLDSVTAKITSISRADFGSVATAEGGISLLGWSDAQFRAMAILSGCDYLPSIPGVGLKTAWSLLRKYRTVDQVVRAIRLDGKKSVPKGYLEGYELAEKVFLHQRVYCPLDEKLVCLTEIPARELWDDRHEAYVGG</sequence>